<dbReference type="GO" id="GO:0006906">
    <property type="term" value="P:vesicle fusion"/>
    <property type="evidence" value="ECO:0000318"/>
    <property type="project" value="GO_Central"/>
</dbReference>
<dbReference type="InterPro" id="IPR045242">
    <property type="entry name" value="Syntaxin"/>
</dbReference>
<dbReference type="PROSITE" id="PS50192">
    <property type="entry name" value="T_SNARE"/>
    <property type="match status" value="1"/>
</dbReference>
<dbReference type="InterPro" id="IPR006012">
    <property type="entry name" value="Syntaxin/epimorphin_CS"/>
</dbReference>
<dbReference type="STRING" id="284811.Q755P5"/>
<dbReference type="OMA" id="QRNRCGM"/>
<dbReference type="GeneID" id="4621541"/>
<keyword evidence="3" id="KW-0812">Transmembrane</keyword>
<dbReference type="RefSeq" id="NP_985318.2">
    <property type="nucleotide sequence ID" value="NM_210672.2"/>
</dbReference>
<dbReference type="PANTHER" id="PTHR19957">
    <property type="entry name" value="SYNTAXIN"/>
    <property type="match status" value="1"/>
</dbReference>
<dbReference type="Gene3D" id="1.20.58.70">
    <property type="match status" value="1"/>
</dbReference>
<reference evidence="6" key="2">
    <citation type="journal article" date="2013" name="G3 (Bethesda)">
        <title>Genomes of Ashbya fungi isolated from insects reveal four mating-type loci, numerous translocations, lack of transposons, and distinct gene duplications.</title>
        <authorList>
            <person name="Dietrich F.S."/>
            <person name="Voegeli S."/>
            <person name="Kuo S."/>
            <person name="Philippsen P."/>
        </authorList>
    </citation>
    <scope>GENOME REANNOTATION</scope>
    <source>
        <strain evidence="6">ATCC 10895 / CBS 109.51 / FGSC 9923 / NRRL Y-1056</strain>
    </source>
</reference>
<reference evidence="5 6" key="1">
    <citation type="journal article" date="2004" name="Science">
        <title>The Ashbya gossypii genome as a tool for mapping the ancient Saccharomyces cerevisiae genome.</title>
        <authorList>
            <person name="Dietrich F.S."/>
            <person name="Voegeli S."/>
            <person name="Brachat S."/>
            <person name="Lerch A."/>
            <person name="Gates K."/>
            <person name="Steiner S."/>
            <person name="Mohr C."/>
            <person name="Pohlmann R."/>
            <person name="Luedi P."/>
            <person name="Choi S."/>
            <person name="Wing R.A."/>
            <person name="Flavier A."/>
            <person name="Gaffney T.D."/>
            <person name="Philippsen P."/>
        </authorList>
    </citation>
    <scope>NUCLEOTIDE SEQUENCE [LARGE SCALE GENOMIC DNA]</scope>
    <source>
        <strain evidence="6">ATCC 10895 / CBS 109.51 / FGSC 9923 / NRRL Y-1056</strain>
    </source>
</reference>
<dbReference type="HOGENOM" id="CLU_059257_0_0_1"/>
<dbReference type="GO" id="GO:0000149">
    <property type="term" value="F:SNARE binding"/>
    <property type="evidence" value="ECO:0000318"/>
    <property type="project" value="GO_Central"/>
</dbReference>
<dbReference type="SUPFAM" id="SSF58038">
    <property type="entry name" value="SNARE fusion complex"/>
    <property type="match status" value="1"/>
</dbReference>
<feature type="compositionally biased region" description="Low complexity" evidence="2">
    <location>
        <begin position="122"/>
        <end position="132"/>
    </location>
</feature>
<evidence type="ECO:0000259" key="4">
    <source>
        <dbReference type="PROSITE" id="PS50192"/>
    </source>
</evidence>
<dbReference type="GO" id="GO:0048278">
    <property type="term" value="P:vesicle docking"/>
    <property type="evidence" value="ECO:0000318"/>
    <property type="project" value="GO_Central"/>
</dbReference>
<dbReference type="GO" id="GO:0012505">
    <property type="term" value="C:endomembrane system"/>
    <property type="evidence" value="ECO:0000318"/>
    <property type="project" value="GO_Central"/>
</dbReference>
<dbReference type="KEGG" id="ago:AGOS_AFL232W"/>
<dbReference type="FunFam" id="1.20.5.110:FF:000120">
    <property type="entry name" value="Vam3p"/>
    <property type="match status" value="1"/>
</dbReference>
<proteinExistence type="inferred from homology"/>
<evidence type="ECO:0000256" key="2">
    <source>
        <dbReference type="SAM" id="MobiDB-lite"/>
    </source>
</evidence>
<accession>Q755P5</accession>
<sequence length="274" mass="30426">MSFLDLEAHPGERGAGTIAAPAAVQDGEVIGLLTELSTQVQNLRKKVQLLGTARDDHTLRNSIESEDIPRCEQLRDRLQSNPRLTGRDKYVSDLHWLTVELLQLKRNYQKRKLGSPLRSKSGAADGGAAAPPGHAPPHEEPGRNSYVSIQVRSDERTPLLAQQQILRQQEHVPQEELDFHSLIQEVRSQEISNIHTQVQDVNAIFKQLGTLVQEQGKQVDTIDSNINGLTSNLQGANQHLRKAERYQRQRNKCGTLTLCVIAVVTLVVVLAALS</sequence>
<evidence type="ECO:0000313" key="5">
    <source>
        <dbReference type="EMBL" id="AAS53142.2"/>
    </source>
</evidence>
<gene>
    <name evidence="5" type="ORF">AGOS_AFL232W</name>
</gene>
<dbReference type="CDD" id="cd15840">
    <property type="entry name" value="SNARE_Qa"/>
    <property type="match status" value="1"/>
</dbReference>
<feature type="domain" description="T-SNARE coiled-coil homology" evidence="4">
    <location>
        <begin position="181"/>
        <end position="243"/>
    </location>
</feature>
<dbReference type="PROSITE" id="PS00914">
    <property type="entry name" value="SYNTAXIN"/>
    <property type="match status" value="1"/>
</dbReference>
<name>Q755P5_EREGS</name>
<evidence type="ECO:0000313" key="6">
    <source>
        <dbReference type="Proteomes" id="UP000000591"/>
    </source>
</evidence>
<protein>
    <submittedName>
        <fullName evidence="5">AFL232Wp</fullName>
    </submittedName>
</protein>
<feature type="region of interest" description="Disordered" evidence="2">
    <location>
        <begin position="112"/>
        <end position="144"/>
    </location>
</feature>
<evidence type="ECO:0000256" key="3">
    <source>
        <dbReference type="SAM" id="Phobius"/>
    </source>
</evidence>
<dbReference type="SUPFAM" id="SSF47661">
    <property type="entry name" value="t-snare proteins"/>
    <property type="match status" value="1"/>
</dbReference>
<dbReference type="Pfam" id="PF05739">
    <property type="entry name" value="SNARE"/>
    <property type="match status" value="1"/>
</dbReference>
<dbReference type="FunCoup" id="Q755P5">
    <property type="interactions" value="82"/>
</dbReference>
<dbReference type="InParanoid" id="Q755P5"/>
<keyword evidence="3" id="KW-1133">Transmembrane helix</keyword>
<organism evidence="5 6">
    <name type="scientific">Eremothecium gossypii (strain ATCC 10895 / CBS 109.51 / FGSC 9923 / NRRL Y-1056)</name>
    <name type="common">Yeast</name>
    <name type="synonym">Ashbya gossypii</name>
    <dbReference type="NCBI Taxonomy" id="284811"/>
    <lineage>
        <taxon>Eukaryota</taxon>
        <taxon>Fungi</taxon>
        <taxon>Dikarya</taxon>
        <taxon>Ascomycota</taxon>
        <taxon>Saccharomycotina</taxon>
        <taxon>Saccharomycetes</taxon>
        <taxon>Saccharomycetales</taxon>
        <taxon>Saccharomycetaceae</taxon>
        <taxon>Eremothecium</taxon>
    </lineage>
</organism>
<keyword evidence="3" id="KW-0472">Membrane</keyword>
<dbReference type="InterPro" id="IPR010989">
    <property type="entry name" value="SNARE"/>
</dbReference>
<dbReference type="Gene3D" id="1.20.5.110">
    <property type="match status" value="1"/>
</dbReference>
<dbReference type="GO" id="GO:0006886">
    <property type="term" value="P:intracellular protein transport"/>
    <property type="evidence" value="ECO:0000318"/>
    <property type="project" value="GO_Central"/>
</dbReference>
<evidence type="ECO:0000256" key="1">
    <source>
        <dbReference type="ARBA" id="ARBA00009063"/>
    </source>
</evidence>
<dbReference type="GO" id="GO:0005484">
    <property type="term" value="F:SNAP receptor activity"/>
    <property type="evidence" value="ECO:0000318"/>
    <property type="project" value="GO_Central"/>
</dbReference>
<dbReference type="AlphaFoldDB" id="Q755P5"/>
<dbReference type="Proteomes" id="UP000000591">
    <property type="component" value="Chromosome VI"/>
</dbReference>
<dbReference type="PANTHER" id="PTHR19957:SF295">
    <property type="entry name" value="SYNTAXIN VAM3"/>
    <property type="match status" value="1"/>
</dbReference>
<comment type="similarity">
    <text evidence="1">Belongs to the syntaxin family.</text>
</comment>
<dbReference type="InterPro" id="IPR000727">
    <property type="entry name" value="T_SNARE_dom"/>
</dbReference>
<dbReference type="eggNOG" id="KOG0811">
    <property type="taxonomic scope" value="Eukaryota"/>
</dbReference>
<keyword evidence="6" id="KW-1185">Reference proteome</keyword>
<dbReference type="GO" id="GO:0031201">
    <property type="term" value="C:SNARE complex"/>
    <property type="evidence" value="ECO:0000318"/>
    <property type="project" value="GO_Central"/>
</dbReference>
<dbReference type="OrthoDB" id="364348at2759"/>
<feature type="transmembrane region" description="Helical" evidence="3">
    <location>
        <begin position="253"/>
        <end position="273"/>
    </location>
</feature>
<dbReference type="SMART" id="SM00397">
    <property type="entry name" value="t_SNARE"/>
    <property type="match status" value="1"/>
</dbReference>
<dbReference type="EMBL" id="AE016819">
    <property type="protein sequence ID" value="AAS53142.2"/>
    <property type="molecule type" value="Genomic_DNA"/>
</dbReference>